<evidence type="ECO:0000256" key="1">
    <source>
        <dbReference type="SAM" id="Coils"/>
    </source>
</evidence>
<dbReference type="Proteomes" id="UP001460072">
    <property type="component" value="Unassembled WGS sequence"/>
</dbReference>
<name>A0ABU9N539_9FLAO</name>
<dbReference type="RefSeq" id="WP_342695521.1">
    <property type="nucleotide sequence ID" value="NZ_JBCGDO010000006.1"/>
</dbReference>
<dbReference type="PANTHER" id="PTHR31005">
    <property type="entry name" value="DUF4139 DOMAIN-CONTAINING PROTEIN"/>
    <property type="match status" value="1"/>
</dbReference>
<gene>
    <name evidence="4" type="ORF">WFZ85_06710</name>
</gene>
<evidence type="ECO:0000259" key="3">
    <source>
        <dbReference type="Pfam" id="PF13600"/>
    </source>
</evidence>
<dbReference type="InterPro" id="IPR011935">
    <property type="entry name" value="CHP02231"/>
</dbReference>
<feature type="domain" description="DUF4140" evidence="3">
    <location>
        <begin position="30"/>
        <end position="119"/>
    </location>
</feature>
<sequence length="540" mass="62308">MKIRYATLLLLVTQLFFGQEIVKEIEIKRATIYLKGAKVTGTTPVVLKKGRNFVKLINLSNDIDENTYKIGIGKNTTLMAITPLNNYLHTNKPSEIEQKLEAEKKKNARSIDLLSLQIKTLLGEQSIINSNLQVHTNDKISPQEQLIKLTSFYAKRFLEIENSLYLLQEQKNDLVAANANIVNQLAEEKTNKNKNKKELLLEIEAKTETNFDLSITYVVQSAGWMPLYDIRATDVNSPLELVFKGKIYQKTGQDWTNVKLFVSTYLPQNNQNRPILSPLYVNEFVAGMNYNQMNNDQYKKVAVNAATNSYQMRSDANNTNEEDSYFDLPVANVSDSQMNILYELNEIQTIKSQEKEQFLILDKKEVAATYKYHAVPKVNQSVYLLAIVKNWQNLNLISGEASLFFDDNYIGKTYLQSNYLNDEFPISLGIDERIVIKRRKIEDKDEKKFFNSNKKETESYDIVIRNNTKQTIDLEVLDQLPISENEKISVKSLTISDGVYDEKTGSILWQRKIESGKTEIIHFAYELKYPKEMRIHYSNR</sequence>
<protein>
    <submittedName>
        <fullName evidence="4">DUF4139 domain-containing protein</fullName>
    </submittedName>
</protein>
<evidence type="ECO:0000313" key="4">
    <source>
        <dbReference type="EMBL" id="MEM0542301.1"/>
    </source>
</evidence>
<evidence type="ECO:0000259" key="2">
    <source>
        <dbReference type="Pfam" id="PF13598"/>
    </source>
</evidence>
<accession>A0ABU9N539</accession>
<reference evidence="4 5" key="1">
    <citation type="submission" date="2024-03" db="EMBL/GenBank/DDBJ databases">
        <title>Two novel species of the genus Flavobacterium exhibiting potentially degradation of complex polysaccharides.</title>
        <authorList>
            <person name="Lian X."/>
        </authorList>
    </citation>
    <scope>NUCLEOTIDE SEQUENCE [LARGE SCALE GENOMIC DNA]</scope>
    <source>
        <strain evidence="5">j3</strain>
    </source>
</reference>
<comment type="caution">
    <text evidence="4">The sequence shown here is derived from an EMBL/GenBank/DDBJ whole genome shotgun (WGS) entry which is preliminary data.</text>
</comment>
<keyword evidence="1" id="KW-0175">Coiled coil</keyword>
<feature type="domain" description="DUF4139" evidence="2">
    <location>
        <begin position="213"/>
        <end position="531"/>
    </location>
</feature>
<proteinExistence type="predicted"/>
<dbReference type="Pfam" id="PF13600">
    <property type="entry name" value="DUF4140"/>
    <property type="match status" value="1"/>
</dbReference>
<keyword evidence="5" id="KW-1185">Reference proteome</keyword>
<feature type="coiled-coil region" evidence="1">
    <location>
        <begin position="167"/>
        <end position="206"/>
    </location>
</feature>
<dbReference type="InterPro" id="IPR037291">
    <property type="entry name" value="DUF4139"/>
</dbReference>
<dbReference type="InterPro" id="IPR025554">
    <property type="entry name" value="DUF4140"/>
</dbReference>
<dbReference type="PANTHER" id="PTHR31005:SF8">
    <property type="entry name" value="DUF4139 DOMAIN-CONTAINING PROTEIN"/>
    <property type="match status" value="1"/>
</dbReference>
<evidence type="ECO:0000313" key="5">
    <source>
        <dbReference type="Proteomes" id="UP001460072"/>
    </source>
</evidence>
<organism evidence="4 5">
    <name type="scientific">Flavobacterium aureirubrum</name>
    <dbReference type="NCBI Taxonomy" id="3133147"/>
    <lineage>
        <taxon>Bacteria</taxon>
        <taxon>Pseudomonadati</taxon>
        <taxon>Bacteroidota</taxon>
        <taxon>Flavobacteriia</taxon>
        <taxon>Flavobacteriales</taxon>
        <taxon>Flavobacteriaceae</taxon>
        <taxon>Flavobacterium</taxon>
    </lineage>
</organism>
<dbReference type="Pfam" id="PF13598">
    <property type="entry name" value="DUF4139"/>
    <property type="match status" value="1"/>
</dbReference>
<dbReference type="NCBIfam" id="TIGR02231">
    <property type="entry name" value="mucoidy inhibitor MuiA family protein"/>
    <property type="match status" value="1"/>
</dbReference>
<dbReference type="EMBL" id="JBCGDO010000006">
    <property type="protein sequence ID" value="MEM0542301.1"/>
    <property type="molecule type" value="Genomic_DNA"/>
</dbReference>